<dbReference type="Proteomes" id="UP000789920">
    <property type="component" value="Unassembled WGS sequence"/>
</dbReference>
<reference evidence="1" key="1">
    <citation type="submission" date="2021-06" db="EMBL/GenBank/DDBJ databases">
        <authorList>
            <person name="Kallberg Y."/>
            <person name="Tangrot J."/>
            <person name="Rosling A."/>
        </authorList>
    </citation>
    <scope>NUCLEOTIDE SEQUENCE</scope>
    <source>
        <strain evidence="1">MA461A</strain>
    </source>
</reference>
<accession>A0ACA9SL62</accession>
<keyword evidence="2" id="KW-1185">Reference proteome</keyword>
<feature type="non-terminal residue" evidence="1">
    <location>
        <position position="1"/>
    </location>
</feature>
<organism evidence="1 2">
    <name type="scientific">Racocetra persica</name>
    <dbReference type="NCBI Taxonomy" id="160502"/>
    <lineage>
        <taxon>Eukaryota</taxon>
        <taxon>Fungi</taxon>
        <taxon>Fungi incertae sedis</taxon>
        <taxon>Mucoromycota</taxon>
        <taxon>Glomeromycotina</taxon>
        <taxon>Glomeromycetes</taxon>
        <taxon>Diversisporales</taxon>
        <taxon>Gigasporaceae</taxon>
        <taxon>Racocetra</taxon>
    </lineage>
</organism>
<protein>
    <submittedName>
        <fullName evidence="1">26612_t:CDS:1</fullName>
    </submittedName>
</protein>
<dbReference type="EMBL" id="CAJVQC010125149">
    <property type="protein sequence ID" value="CAG8839913.1"/>
    <property type="molecule type" value="Genomic_DNA"/>
</dbReference>
<comment type="caution">
    <text evidence="1">The sequence shown here is derived from an EMBL/GenBank/DDBJ whole genome shotgun (WGS) entry which is preliminary data.</text>
</comment>
<evidence type="ECO:0000313" key="2">
    <source>
        <dbReference type="Proteomes" id="UP000789920"/>
    </source>
</evidence>
<gene>
    <name evidence="1" type="ORF">RPERSI_LOCUS31227</name>
</gene>
<evidence type="ECO:0000313" key="1">
    <source>
        <dbReference type="EMBL" id="CAG8839913.1"/>
    </source>
</evidence>
<feature type="non-terminal residue" evidence="1">
    <location>
        <position position="51"/>
    </location>
</feature>
<name>A0ACA9SL62_9GLOM</name>
<sequence length="51" mass="5539">TRASKVKKKAILAVVINEDLNLNSNAESIIIYNKEINASSSNKSTSTMSNK</sequence>
<proteinExistence type="predicted"/>